<gene>
    <name evidence="2" type="ORF">FQA47_005069</name>
</gene>
<proteinExistence type="predicted"/>
<organism evidence="2 3">
    <name type="scientific">Oryzias melastigma</name>
    <name type="common">Marine medaka</name>
    <dbReference type="NCBI Taxonomy" id="30732"/>
    <lineage>
        <taxon>Eukaryota</taxon>
        <taxon>Metazoa</taxon>
        <taxon>Chordata</taxon>
        <taxon>Craniata</taxon>
        <taxon>Vertebrata</taxon>
        <taxon>Euteleostomi</taxon>
        <taxon>Actinopterygii</taxon>
        <taxon>Neopterygii</taxon>
        <taxon>Teleostei</taxon>
        <taxon>Neoteleostei</taxon>
        <taxon>Acanthomorphata</taxon>
        <taxon>Ovalentaria</taxon>
        <taxon>Atherinomorphae</taxon>
        <taxon>Beloniformes</taxon>
        <taxon>Adrianichthyidae</taxon>
        <taxon>Oryziinae</taxon>
        <taxon>Oryzias</taxon>
    </lineage>
</organism>
<protein>
    <submittedName>
        <fullName evidence="2">Uncharacterized protein</fullName>
    </submittedName>
</protein>
<evidence type="ECO:0000313" key="2">
    <source>
        <dbReference type="EMBL" id="KAF6714708.1"/>
    </source>
</evidence>
<name>A0A834BR39_ORYME</name>
<feature type="compositionally biased region" description="Polar residues" evidence="1">
    <location>
        <begin position="50"/>
        <end position="59"/>
    </location>
</feature>
<dbReference type="Proteomes" id="UP000646548">
    <property type="component" value="Unassembled WGS sequence"/>
</dbReference>
<comment type="caution">
    <text evidence="2">The sequence shown here is derived from an EMBL/GenBank/DDBJ whole genome shotgun (WGS) entry which is preliminary data.</text>
</comment>
<dbReference type="EMBL" id="WKFB01001212">
    <property type="protein sequence ID" value="KAF6714708.1"/>
    <property type="molecule type" value="Genomic_DNA"/>
</dbReference>
<accession>A0A834BR39</accession>
<dbReference type="AlphaFoldDB" id="A0A834BR39"/>
<sequence length="114" mass="12248">MSSEKAAQSPAELREGPQGSSPPHNPDPLQRNPSRTAHLSPHSEEKVSFIWSSRSSSTGEGVGVRKKQKLPGSGAELTWRFGQTVSAVSQSRLEELDSRTGPAAELNQTVKVTL</sequence>
<evidence type="ECO:0000313" key="3">
    <source>
        <dbReference type="Proteomes" id="UP000646548"/>
    </source>
</evidence>
<reference evidence="2" key="1">
    <citation type="journal article" name="BMC Genomics">
        <title>Long-read sequencing and de novo genome assembly of marine medaka (Oryzias melastigma).</title>
        <authorList>
            <person name="Liang P."/>
            <person name="Saqib H.S.A."/>
            <person name="Ni X."/>
            <person name="Shen Y."/>
        </authorList>
    </citation>
    <scope>NUCLEOTIDE SEQUENCE</scope>
    <source>
        <strain evidence="2">Bigg-433</strain>
    </source>
</reference>
<evidence type="ECO:0000256" key="1">
    <source>
        <dbReference type="SAM" id="MobiDB-lite"/>
    </source>
</evidence>
<feature type="region of interest" description="Disordered" evidence="1">
    <location>
        <begin position="1"/>
        <end position="74"/>
    </location>
</feature>